<feature type="coiled-coil region" evidence="1">
    <location>
        <begin position="243"/>
        <end position="288"/>
    </location>
</feature>
<protein>
    <recommendedName>
        <fullName evidence="4">Reverse transcriptase domain-containing protein</fullName>
    </recommendedName>
</protein>
<keyword evidence="1" id="KW-0175">Coiled coil</keyword>
<comment type="caution">
    <text evidence="3">The sequence shown here is derived from an EMBL/GenBank/DDBJ whole genome shotgun (WGS) entry which is preliminary data.</text>
</comment>
<reference evidence="3" key="1">
    <citation type="journal article" date="2019" name="Sci. Rep.">
        <title>Draft genome of Tanacetum cinerariifolium, the natural source of mosquito coil.</title>
        <authorList>
            <person name="Yamashiro T."/>
            <person name="Shiraishi A."/>
            <person name="Satake H."/>
            <person name="Nakayama K."/>
        </authorList>
    </citation>
    <scope>NUCLEOTIDE SEQUENCE</scope>
</reference>
<name>A0A6L2JGE4_TANCI</name>
<dbReference type="InterPro" id="IPR021109">
    <property type="entry name" value="Peptidase_aspartic_dom_sf"/>
</dbReference>
<feature type="compositionally biased region" description="Low complexity" evidence="2">
    <location>
        <begin position="14"/>
        <end position="25"/>
    </location>
</feature>
<dbReference type="PANTHER" id="PTHR33067:SF9">
    <property type="entry name" value="RNA-DIRECTED DNA POLYMERASE"/>
    <property type="match status" value="1"/>
</dbReference>
<accession>A0A6L2JGE4</accession>
<feature type="region of interest" description="Disordered" evidence="2">
    <location>
        <begin position="1"/>
        <end position="47"/>
    </location>
</feature>
<dbReference type="AlphaFoldDB" id="A0A6L2JGE4"/>
<evidence type="ECO:0000313" key="3">
    <source>
        <dbReference type="EMBL" id="GEU34965.1"/>
    </source>
</evidence>
<gene>
    <name evidence="3" type="ORF">Tci_006943</name>
</gene>
<proteinExistence type="predicted"/>
<dbReference type="PANTHER" id="PTHR33067">
    <property type="entry name" value="RNA-DIRECTED DNA POLYMERASE-RELATED"/>
    <property type="match status" value="1"/>
</dbReference>
<evidence type="ECO:0000256" key="1">
    <source>
        <dbReference type="SAM" id="Coils"/>
    </source>
</evidence>
<dbReference type="EMBL" id="BKCJ010000638">
    <property type="protein sequence ID" value="GEU34965.1"/>
    <property type="molecule type" value="Genomic_DNA"/>
</dbReference>
<sequence length="1122" mass="126957">MQTRSSSKITRDQTSNPTSSTTTTPKGRNCRGSKQKVENSNLEENLPPVVTMADNHTMAELLRAPTEGYAEAIVVPPILTEQFELKHSLINMMTSDQFFELEKDNPHDHIHQDSLNAAAGGNLLERSTQDVLTIIENKSKVRNSRSKPIASQVKACNVNSNSEIAKLTHAVNKQTSAVTTAMTAMLKQFQATSPPAPVKAVEEICVTCRGAHPYYQCLAADGNTFPEFKDNIQGYMSAAVVNYNQAQQNQNFHLNELEKIKRMNEVSMKAMQTQIDMVKNELRNEMKTSIQTSLSNKTNEIKNMMASLLQMNTTSTSGSGSLPSNTVANPKGKLKAITTHSGLVTDGPTVPTPPKSITPEVDERVDKTYTDPDLAEYTIKQLHLNITLVEALVIMLKYQKMLKALFSNKEKLQELANTPLNENCSTIILKKLPKKLRDPGKFLIPCGFSKLKCKALADLDNRAICTPAGIVRDVFVPVGKFTFPADFVIVDYKSDPRVPLILGKPFLRTDRALIDVHGEEMILREGNERLTLNMKHDTSSYSNHPQRESVNLINIFNVSSEDFLEVSFSNQPSGNPNFSPHQELTSREVNHDIHDSQGCNDIHPHFDDNPLSGSTTYFSNSLLEEFTDELALITYPTKYDDNLQFDIDSDIKEIEFLLYQDKDSSLKDSIDQTDLENLKDNFVDPIPEMLIDEYTLDYSSPLIFDVYDDDFLEVESDVDNVYDDPFDSKGEKIKESKLLIDELGLPCDFLLYFEYDSFNSQDFSRVDALPSTNNETKVFNPGILIQEKPVKIITRVAQDKKLAISNASLVLEDFDPPFYEPLFFKDIPKSKMLLPFSTENEEKVFKPGIYTSEKVKEKQEKDKIGTKPNQIKIKREAWKSLAMPKSSMDGLGEFFLDPLCIIEMGSIDDAPKNLQHWSLWPFKPRSLSCETQFNDYCECSLWLKHVISYNIRKVPDKFRVTQFVNKVDKSIRRWRGIQCFVVVDWCDMKGISEVSLVDGMVEELVKALKKLVCFRMSTRSRRNIRNVVKQRVQRMWFLMAFGEVGDEEVVVGEGVVVTSSSLEMLTNSCLGMIMVSLIFLEGLEEEALVEFIVEFFEEDEDGTKNEKDGLFNLKANDQSRKA</sequence>
<evidence type="ECO:0008006" key="4">
    <source>
        <dbReference type="Google" id="ProtNLM"/>
    </source>
</evidence>
<evidence type="ECO:0000256" key="2">
    <source>
        <dbReference type="SAM" id="MobiDB-lite"/>
    </source>
</evidence>
<organism evidence="3">
    <name type="scientific">Tanacetum cinerariifolium</name>
    <name type="common">Dalmatian daisy</name>
    <name type="synonym">Chrysanthemum cinerariifolium</name>
    <dbReference type="NCBI Taxonomy" id="118510"/>
    <lineage>
        <taxon>Eukaryota</taxon>
        <taxon>Viridiplantae</taxon>
        <taxon>Streptophyta</taxon>
        <taxon>Embryophyta</taxon>
        <taxon>Tracheophyta</taxon>
        <taxon>Spermatophyta</taxon>
        <taxon>Magnoliopsida</taxon>
        <taxon>eudicotyledons</taxon>
        <taxon>Gunneridae</taxon>
        <taxon>Pentapetalae</taxon>
        <taxon>asterids</taxon>
        <taxon>campanulids</taxon>
        <taxon>Asterales</taxon>
        <taxon>Asteraceae</taxon>
        <taxon>Asteroideae</taxon>
        <taxon>Anthemideae</taxon>
        <taxon>Anthemidinae</taxon>
        <taxon>Tanacetum</taxon>
    </lineage>
</organism>
<dbReference type="Gene3D" id="2.40.70.10">
    <property type="entry name" value="Acid Proteases"/>
    <property type="match status" value="1"/>
</dbReference>